<feature type="compositionally biased region" description="Polar residues" evidence="1">
    <location>
        <begin position="371"/>
        <end position="380"/>
    </location>
</feature>
<evidence type="ECO:0000256" key="1">
    <source>
        <dbReference type="SAM" id="MobiDB-lite"/>
    </source>
</evidence>
<protein>
    <recommendedName>
        <fullName evidence="2">TLDc domain-containing protein</fullName>
    </recommendedName>
</protein>
<feature type="compositionally biased region" description="Acidic residues" evidence="1">
    <location>
        <begin position="131"/>
        <end position="165"/>
    </location>
</feature>
<proteinExistence type="predicted"/>
<feature type="compositionally biased region" description="Basic residues" evidence="1">
    <location>
        <begin position="198"/>
        <end position="208"/>
    </location>
</feature>
<reference evidence="3 4" key="1">
    <citation type="journal article" date="2013" name="Genome Biol.">
        <title>Genome of Acanthamoeba castellanii highlights extensive lateral gene transfer and early evolution of tyrosine kinase signaling.</title>
        <authorList>
            <person name="Clarke M."/>
            <person name="Lohan A.J."/>
            <person name="Liu B."/>
            <person name="Lagkouvardos I."/>
            <person name="Roy S."/>
            <person name="Zafar N."/>
            <person name="Bertelli C."/>
            <person name="Schilde C."/>
            <person name="Kianianmomeni A."/>
            <person name="Burglin T.R."/>
            <person name="Frech C."/>
            <person name="Turcotte B."/>
            <person name="Kopec K.O."/>
            <person name="Synnott J.M."/>
            <person name="Choo C."/>
            <person name="Paponov I."/>
            <person name="Finkler A."/>
            <person name="Soon Heng Tan C."/>
            <person name="Hutchins A.P."/>
            <person name="Weinmeier T."/>
            <person name="Rattei T."/>
            <person name="Chu J.S."/>
            <person name="Gimenez G."/>
            <person name="Irimia M."/>
            <person name="Rigden D.J."/>
            <person name="Fitzpatrick D.A."/>
            <person name="Lorenzo-Morales J."/>
            <person name="Bateman A."/>
            <person name="Chiu C.H."/>
            <person name="Tang P."/>
            <person name="Hegemann P."/>
            <person name="Fromm H."/>
            <person name="Raoult D."/>
            <person name="Greub G."/>
            <person name="Miranda-Saavedra D."/>
            <person name="Chen N."/>
            <person name="Nash P."/>
            <person name="Ginger M.L."/>
            <person name="Horn M."/>
            <person name="Schaap P."/>
            <person name="Caler L."/>
            <person name="Loftus B."/>
        </authorList>
    </citation>
    <scope>NUCLEOTIDE SEQUENCE [LARGE SCALE GENOMIC DNA]</scope>
    <source>
        <strain evidence="3 4">Neff</strain>
    </source>
</reference>
<keyword evidence="4" id="KW-1185">Reference proteome</keyword>
<evidence type="ECO:0000313" key="3">
    <source>
        <dbReference type="EMBL" id="ELR12460.1"/>
    </source>
</evidence>
<dbReference type="InterPro" id="IPR006571">
    <property type="entry name" value="TLDc_dom"/>
</dbReference>
<organism evidence="3 4">
    <name type="scientific">Acanthamoeba castellanii (strain ATCC 30010 / Neff)</name>
    <dbReference type="NCBI Taxonomy" id="1257118"/>
    <lineage>
        <taxon>Eukaryota</taxon>
        <taxon>Amoebozoa</taxon>
        <taxon>Discosea</taxon>
        <taxon>Longamoebia</taxon>
        <taxon>Centramoebida</taxon>
        <taxon>Acanthamoebidae</taxon>
        <taxon>Acanthamoeba</taxon>
    </lineage>
</organism>
<feature type="domain" description="TLDc" evidence="2">
    <location>
        <begin position="38"/>
        <end position="110"/>
    </location>
</feature>
<dbReference type="KEGG" id="acan:ACA1_329830"/>
<feature type="region of interest" description="Disordered" evidence="1">
    <location>
        <begin position="366"/>
        <end position="387"/>
    </location>
</feature>
<dbReference type="OrthoDB" id="25620at2759"/>
<dbReference type="GeneID" id="14912967"/>
<dbReference type="RefSeq" id="XP_004334473.1">
    <property type="nucleotide sequence ID" value="XM_004334425.1"/>
</dbReference>
<dbReference type="VEuPathDB" id="AmoebaDB:ACA1_329830"/>
<name>L8GH89_ACACF</name>
<accession>L8GH89</accession>
<feature type="region of interest" description="Disordered" evidence="1">
    <location>
        <begin position="130"/>
        <end position="165"/>
    </location>
</feature>
<evidence type="ECO:0000259" key="2">
    <source>
        <dbReference type="Pfam" id="PF07534"/>
    </source>
</evidence>
<dbReference type="Pfam" id="PF07534">
    <property type="entry name" value="TLD"/>
    <property type="match status" value="1"/>
</dbReference>
<feature type="region of interest" description="Disordered" evidence="1">
    <location>
        <begin position="182"/>
        <end position="233"/>
    </location>
</feature>
<gene>
    <name evidence="3" type="ORF">ACA1_329830</name>
</gene>
<dbReference type="EMBL" id="KB008114">
    <property type="protein sequence ID" value="ELR12460.1"/>
    <property type="molecule type" value="Genomic_DNA"/>
</dbReference>
<evidence type="ECO:0000313" key="4">
    <source>
        <dbReference type="Proteomes" id="UP000011083"/>
    </source>
</evidence>
<dbReference type="AlphaFoldDB" id="L8GH89"/>
<sequence>MYVKSVRQEGLGECASKTKTAPGITWKQMCLNLTLNFGESKILDKELRQTLIQWVGAREARWVLHYRGSRDGFSLDAFHRFNDCVGPTVCVAHSPKDCIFGGYNAVSWITLRQDSDESANLALRSHAIGVSDDDDAESEDEQIEESLEEENLEEEKEPATDDELADATHDVAVDTTTDHAHLESAAADDDDEAAAATSRKKRRTKKRANTGDGDVDVDHDKSEEKQAQRKAALEAKRAKRARKARDARLAAEKGLPTEPFIFSLKNLWDKPPTQIFTRQRGDKNGVLVHEYYGPLWGSGFDLGILGHPHETPPSAWCRIGTTYASPYLATETGGSAHYFIGGDPRDFEICELEVFVLKEEKEEWANRLRSQENAGRTANADSLRPRA</sequence>
<feature type="compositionally biased region" description="Basic and acidic residues" evidence="1">
    <location>
        <begin position="216"/>
        <end position="233"/>
    </location>
</feature>
<dbReference type="Proteomes" id="UP000011083">
    <property type="component" value="Unassembled WGS sequence"/>
</dbReference>